<feature type="chain" id="PRO_5042832171" description="Ecp2 effector protein domain-containing protein" evidence="1">
    <location>
        <begin position="21"/>
        <end position="170"/>
    </location>
</feature>
<evidence type="ECO:0000313" key="2">
    <source>
        <dbReference type="EMBL" id="KAK4221385.1"/>
    </source>
</evidence>
<dbReference type="Proteomes" id="UP001301958">
    <property type="component" value="Unassembled WGS sequence"/>
</dbReference>
<keyword evidence="1" id="KW-0732">Signal</keyword>
<reference evidence="2" key="1">
    <citation type="journal article" date="2023" name="Mol. Phylogenet. Evol.">
        <title>Genome-scale phylogeny and comparative genomics of the fungal order Sordariales.</title>
        <authorList>
            <person name="Hensen N."/>
            <person name="Bonometti L."/>
            <person name="Westerberg I."/>
            <person name="Brannstrom I.O."/>
            <person name="Guillou S."/>
            <person name="Cros-Aarteil S."/>
            <person name="Calhoun S."/>
            <person name="Haridas S."/>
            <person name="Kuo A."/>
            <person name="Mondo S."/>
            <person name="Pangilinan J."/>
            <person name="Riley R."/>
            <person name="LaButti K."/>
            <person name="Andreopoulos B."/>
            <person name="Lipzen A."/>
            <person name="Chen C."/>
            <person name="Yan M."/>
            <person name="Daum C."/>
            <person name="Ng V."/>
            <person name="Clum A."/>
            <person name="Steindorff A."/>
            <person name="Ohm R.A."/>
            <person name="Martin F."/>
            <person name="Silar P."/>
            <person name="Natvig D.O."/>
            <person name="Lalanne C."/>
            <person name="Gautier V."/>
            <person name="Ament-Velasquez S.L."/>
            <person name="Kruys A."/>
            <person name="Hutchinson M.I."/>
            <person name="Powell A.J."/>
            <person name="Barry K."/>
            <person name="Miller A.N."/>
            <person name="Grigoriev I.V."/>
            <person name="Debuchy R."/>
            <person name="Gladieux P."/>
            <person name="Hiltunen Thoren M."/>
            <person name="Johannesson H."/>
        </authorList>
    </citation>
    <scope>NUCLEOTIDE SEQUENCE</scope>
    <source>
        <strain evidence="2">CBS 990.96</strain>
    </source>
</reference>
<proteinExistence type="predicted"/>
<evidence type="ECO:0000256" key="1">
    <source>
        <dbReference type="SAM" id="SignalP"/>
    </source>
</evidence>
<comment type="caution">
    <text evidence="2">The sequence shown here is derived from an EMBL/GenBank/DDBJ whole genome shotgun (WGS) entry which is preliminary data.</text>
</comment>
<reference evidence="2" key="2">
    <citation type="submission" date="2023-05" db="EMBL/GenBank/DDBJ databases">
        <authorList>
            <consortium name="Lawrence Berkeley National Laboratory"/>
            <person name="Steindorff A."/>
            <person name="Hensen N."/>
            <person name="Bonometti L."/>
            <person name="Westerberg I."/>
            <person name="Brannstrom I.O."/>
            <person name="Guillou S."/>
            <person name="Cros-Aarteil S."/>
            <person name="Calhoun S."/>
            <person name="Haridas S."/>
            <person name="Kuo A."/>
            <person name="Mondo S."/>
            <person name="Pangilinan J."/>
            <person name="Riley R."/>
            <person name="Labutti K."/>
            <person name="Andreopoulos B."/>
            <person name="Lipzen A."/>
            <person name="Chen C."/>
            <person name="Yanf M."/>
            <person name="Daum C."/>
            <person name="Ng V."/>
            <person name="Clum A."/>
            <person name="Ohm R."/>
            <person name="Martin F."/>
            <person name="Silar P."/>
            <person name="Natvig D."/>
            <person name="Lalanne C."/>
            <person name="Gautier V."/>
            <person name="Ament-Velasquez S.L."/>
            <person name="Kruys A."/>
            <person name="Hutchinson M.I."/>
            <person name="Powell A.J."/>
            <person name="Barry K."/>
            <person name="Miller A.N."/>
            <person name="Grigoriev I.V."/>
            <person name="Debuchy R."/>
            <person name="Gladieux P."/>
            <person name="Thoren M.H."/>
            <person name="Johannesson H."/>
        </authorList>
    </citation>
    <scope>NUCLEOTIDE SEQUENCE</scope>
    <source>
        <strain evidence="2">CBS 990.96</strain>
    </source>
</reference>
<sequence length="170" mass="18974">MHILHLLFLPLTCLFGLGFTDNCSVSWQTDITGPHSPIFGDCLDVYTNFFSDGLLLSTEDPYSNYTTGTCTIKFHLGAGDIFCLDEDHMAELWLVLVSSSAFKTFGDGVNGQKFETFGDVECGTKKGIEGATNFEIYNPYVRWEKKDWVGEEEGRIAEWKIGESVCELLG</sequence>
<gene>
    <name evidence="2" type="ORF">QBC38DRAFT_550041</name>
</gene>
<accession>A0AAN6YMR1</accession>
<name>A0AAN6YMR1_9PEZI</name>
<evidence type="ECO:0008006" key="4">
    <source>
        <dbReference type="Google" id="ProtNLM"/>
    </source>
</evidence>
<feature type="signal peptide" evidence="1">
    <location>
        <begin position="1"/>
        <end position="20"/>
    </location>
</feature>
<dbReference type="AlphaFoldDB" id="A0AAN6YMR1"/>
<keyword evidence="3" id="KW-1185">Reference proteome</keyword>
<dbReference type="EMBL" id="MU865553">
    <property type="protein sequence ID" value="KAK4221385.1"/>
    <property type="molecule type" value="Genomic_DNA"/>
</dbReference>
<evidence type="ECO:0000313" key="3">
    <source>
        <dbReference type="Proteomes" id="UP001301958"/>
    </source>
</evidence>
<organism evidence="2 3">
    <name type="scientific">Podospora fimiseda</name>
    <dbReference type="NCBI Taxonomy" id="252190"/>
    <lineage>
        <taxon>Eukaryota</taxon>
        <taxon>Fungi</taxon>
        <taxon>Dikarya</taxon>
        <taxon>Ascomycota</taxon>
        <taxon>Pezizomycotina</taxon>
        <taxon>Sordariomycetes</taxon>
        <taxon>Sordariomycetidae</taxon>
        <taxon>Sordariales</taxon>
        <taxon>Podosporaceae</taxon>
        <taxon>Podospora</taxon>
    </lineage>
</organism>
<protein>
    <recommendedName>
        <fullName evidence="4">Ecp2 effector protein domain-containing protein</fullName>
    </recommendedName>
</protein>